<evidence type="ECO:0000256" key="8">
    <source>
        <dbReference type="ARBA" id="ARBA00023065"/>
    </source>
</evidence>
<evidence type="ECO:0000313" key="14">
    <source>
        <dbReference type="EMBL" id="NQE36214.1"/>
    </source>
</evidence>
<evidence type="ECO:0000259" key="13">
    <source>
        <dbReference type="Pfam" id="PF00593"/>
    </source>
</evidence>
<comment type="caution">
    <text evidence="14">The sequence shown here is derived from an EMBL/GenBank/DDBJ whole genome shotgun (WGS) entry which is preliminary data.</text>
</comment>
<keyword evidence="9" id="KW-0798">TonB box</keyword>
<dbReference type="Pfam" id="PF00593">
    <property type="entry name" value="TonB_dep_Rec_b-barrel"/>
    <property type="match status" value="1"/>
</dbReference>
<evidence type="ECO:0000313" key="15">
    <source>
        <dbReference type="Proteomes" id="UP000702425"/>
    </source>
</evidence>
<evidence type="ECO:0000256" key="2">
    <source>
        <dbReference type="ARBA" id="ARBA00022448"/>
    </source>
</evidence>
<protein>
    <submittedName>
        <fullName evidence="14">Ferric-pseudobactin 358 receptor</fullName>
    </submittedName>
</protein>
<comment type="subcellular location">
    <subcellularLocation>
        <location evidence="1 12">Cell outer membrane</location>
        <topology evidence="1 12">Multi-pass membrane protein</topology>
    </subcellularLocation>
</comment>
<dbReference type="InterPro" id="IPR039426">
    <property type="entry name" value="TonB-dep_rcpt-like"/>
</dbReference>
<evidence type="ECO:0000256" key="7">
    <source>
        <dbReference type="ARBA" id="ARBA00023004"/>
    </source>
</evidence>
<evidence type="ECO:0000256" key="1">
    <source>
        <dbReference type="ARBA" id="ARBA00004571"/>
    </source>
</evidence>
<evidence type="ECO:0000256" key="12">
    <source>
        <dbReference type="PROSITE-ProRule" id="PRU01360"/>
    </source>
</evidence>
<keyword evidence="6" id="KW-0732">Signal</keyword>
<feature type="domain" description="TonB-dependent receptor-like beta-barrel" evidence="13">
    <location>
        <begin position="2"/>
        <end position="119"/>
    </location>
</feature>
<evidence type="ECO:0000256" key="4">
    <source>
        <dbReference type="ARBA" id="ARBA00022496"/>
    </source>
</evidence>
<dbReference type="PANTHER" id="PTHR32552">
    <property type="entry name" value="FERRICHROME IRON RECEPTOR-RELATED"/>
    <property type="match status" value="1"/>
</dbReference>
<sequence>MTPRFGVVYQLIPELSLYASYSRSFKPNNAADGNTGTLLKPEKGEGLEVGAKTELLGGRLSATLVYFNITKQNVATSAPSNPLGFSIATGEQQSQGVEFDLSIYSSANGFRIVLMANYRRSKAQS</sequence>
<comment type="similarity">
    <text evidence="12">Belongs to the TonB-dependent receptor family.</text>
</comment>
<keyword evidence="4" id="KW-0410">Iron transport</keyword>
<evidence type="ECO:0000256" key="5">
    <source>
        <dbReference type="ARBA" id="ARBA00022692"/>
    </source>
</evidence>
<dbReference type="SUPFAM" id="SSF56935">
    <property type="entry name" value="Porins"/>
    <property type="match status" value="1"/>
</dbReference>
<keyword evidence="14" id="KW-0675">Receptor</keyword>
<evidence type="ECO:0000256" key="3">
    <source>
        <dbReference type="ARBA" id="ARBA00022452"/>
    </source>
</evidence>
<dbReference type="InterPro" id="IPR036942">
    <property type="entry name" value="Beta-barrel_TonB_sf"/>
</dbReference>
<keyword evidence="3 12" id="KW-1134">Transmembrane beta strand</keyword>
<dbReference type="Proteomes" id="UP000702425">
    <property type="component" value="Unassembled WGS sequence"/>
</dbReference>
<dbReference type="EMBL" id="SRRZ01000077">
    <property type="protein sequence ID" value="NQE36214.1"/>
    <property type="molecule type" value="Genomic_DNA"/>
</dbReference>
<keyword evidence="5 12" id="KW-0812">Transmembrane</keyword>
<proteinExistence type="inferred from homology"/>
<dbReference type="InterPro" id="IPR000531">
    <property type="entry name" value="Beta-barrel_TonB"/>
</dbReference>
<dbReference type="PROSITE" id="PS52016">
    <property type="entry name" value="TONB_DEPENDENT_REC_3"/>
    <property type="match status" value="1"/>
</dbReference>
<evidence type="ECO:0000256" key="10">
    <source>
        <dbReference type="ARBA" id="ARBA00023136"/>
    </source>
</evidence>
<name>A0ABX2D0U1_9CYAN</name>
<keyword evidence="15" id="KW-1185">Reference proteome</keyword>
<reference evidence="14 15" key="1">
    <citation type="journal article" date="2020" name="Sci. Rep.">
        <title>A novel cyanobacterial geosmin producer, revising GeoA distribution and dispersion patterns in Bacteria.</title>
        <authorList>
            <person name="Churro C."/>
            <person name="Semedo-Aguiar A.P."/>
            <person name="Silva A.D."/>
            <person name="Pereira-Leal J.B."/>
            <person name="Leite R.B."/>
        </authorList>
    </citation>
    <scope>NUCLEOTIDE SEQUENCE [LARGE SCALE GENOMIC DNA]</scope>
    <source>
        <strain evidence="14 15">IPMA8</strain>
    </source>
</reference>
<keyword evidence="7" id="KW-0408">Iron</keyword>
<organism evidence="14 15">
    <name type="scientific">Microcoleus asticus IPMA8</name>
    <dbReference type="NCBI Taxonomy" id="2563858"/>
    <lineage>
        <taxon>Bacteria</taxon>
        <taxon>Bacillati</taxon>
        <taxon>Cyanobacteriota</taxon>
        <taxon>Cyanophyceae</taxon>
        <taxon>Oscillatoriophycideae</taxon>
        <taxon>Oscillatoriales</taxon>
        <taxon>Microcoleaceae</taxon>
        <taxon>Microcoleus</taxon>
        <taxon>Microcoleus asticus</taxon>
    </lineage>
</organism>
<dbReference type="Gene3D" id="2.40.170.20">
    <property type="entry name" value="TonB-dependent receptor, beta-barrel domain"/>
    <property type="match status" value="1"/>
</dbReference>
<keyword evidence="11 12" id="KW-0998">Cell outer membrane</keyword>
<dbReference type="PANTHER" id="PTHR32552:SF68">
    <property type="entry name" value="FERRICHROME OUTER MEMBRANE TRANSPORTER_PHAGE RECEPTOR"/>
    <property type="match status" value="1"/>
</dbReference>
<evidence type="ECO:0000256" key="6">
    <source>
        <dbReference type="ARBA" id="ARBA00022729"/>
    </source>
</evidence>
<evidence type="ECO:0000256" key="9">
    <source>
        <dbReference type="ARBA" id="ARBA00023077"/>
    </source>
</evidence>
<gene>
    <name evidence="14" type="primary">pupA</name>
    <name evidence="14" type="ORF">E5S67_03977</name>
</gene>
<keyword evidence="10 12" id="KW-0472">Membrane</keyword>
<keyword evidence="2 12" id="KW-0813">Transport</keyword>
<accession>A0ABX2D0U1</accession>
<keyword evidence="8" id="KW-0406">Ion transport</keyword>
<evidence type="ECO:0000256" key="11">
    <source>
        <dbReference type="ARBA" id="ARBA00023237"/>
    </source>
</evidence>